<gene>
    <name evidence="1" type="ORF">AV530_004878</name>
</gene>
<organism evidence="1 2">
    <name type="scientific">Patagioenas fasciata monilis</name>
    <dbReference type="NCBI Taxonomy" id="372326"/>
    <lineage>
        <taxon>Eukaryota</taxon>
        <taxon>Metazoa</taxon>
        <taxon>Chordata</taxon>
        <taxon>Craniata</taxon>
        <taxon>Vertebrata</taxon>
        <taxon>Euteleostomi</taxon>
        <taxon>Archelosauria</taxon>
        <taxon>Archosauria</taxon>
        <taxon>Dinosauria</taxon>
        <taxon>Saurischia</taxon>
        <taxon>Theropoda</taxon>
        <taxon>Coelurosauria</taxon>
        <taxon>Aves</taxon>
        <taxon>Neognathae</taxon>
        <taxon>Neoaves</taxon>
        <taxon>Columbimorphae</taxon>
        <taxon>Columbiformes</taxon>
        <taxon>Columbidae</taxon>
        <taxon>Patagioenas</taxon>
    </lineage>
</organism>
<keyword evidence="2" id="KW-1185">Reference proteome</keyword>
<dbReference type="AlphaFoldDB" id="A0A1V4JTT0"/>
<dbReference type="EMBL" id="LSYS01006200">
    <property type="protein sequence ID" value="OPJ75573.1"/>
    <property type="molecule type" value="Genomic_DNA"/>
</dbReference>
<accession>A0A1V4JTT0</accession>
<proteinExistence type="predicted"/>
<evidence type="ECO:0000313" key="1">
    <source>
        <dbReference type="EMBL" id="OPJ75573.1"/>
    </source>
</evidence>
<dbReference type="Proteomes" id="UP000190648">
    <property type="component" value="Unassembled WGS sequence"/>
</dbReference>
<evidence type="ECO:0000313" key="2">
    <source>
        <dbReference type="Proteomes" id="UP000190648"/>
    </source>
</evidence>
<name>A0A1V4JTT0_PATFA</name>
<reference evidence="1 2" key="1">
    <citation type="submission" date="2016-02" db="EMBL/GenBank/DDBJ databases">
        <title>Band-tailed pigeon sequencing and assembly.</title>
        <authorList>
            <person name="Soares A.E."/>
            <person name="Novak B.J."/>
            <person name="Rice E.S."/>
            <person name="O'Connell B."/>
            <person name="Chang D."/>
            <person name="Weber S."/>
            <person name="Shapiro B."/>
        </authorList>
    </citation>
    <scope>NUCLEOTIDE SEQUENCE [LARGE SCALE GENOMIC DNA]</scope>
    <source>
        <strain evidence="1">BTP2013</strain>
        <tissue evidence="1">Blood</tissue>
    </source>
</reference>
<sequence>MIQYHMEPDKKQKIQRLPDCSVLMSLQAGVQPTLSEVPGKKQMGSAVSNKTEEWFCNSGFTLNYKTGAADMSALWIINKLTLKTMYRYLECQLLGISKRKTVLQAYTKSVSAAPILFAEQKK</sequence>
<comment type="caution">
    <text evidence="1">The sequence shown here is derived from an EMBL/GenBank/DDBJ whole genome shotgun (WGS) entry which is preliminary data.</text>
</comment>
<protein>
    <submittedName>
        <fullName evidence="1">Uncharacterized protein</fullName>
    </submittedName>
</protein>